<protein>
    <submittedName>
        <fullName evidence="1">Uncharacterized protein</fullName>
    </submittedName>
</protein>
<accession>A0A1E3XAR7</accession>
<evidence type="ECO:0000313" key="1">
    <source>
        <dbReference type="EMBL" id="ODS32698.1"/>
    </source>
</evidence>
<sequence length="110" mass="13167">MKTETPDRLYVRKVDLRDLDNLKKERNSSLYGRDNKEIFIMAMTLGYYNESKTPLERKEGYFREEYLNDDDRSLIKAIAVYDEGNLDVLLDKKKGIFYCRRVCSRRNEIP</sequence>
<dbReference type="AlphaFoldDB" id="A0A1E3XAR7"/>
<evidence type="ECO:0000313" key="2">
    <source>
        <dbReference type="Proteomes" id="UP000094056"/>
    </source>
</evidence>
<organism evidence="1 2">
    <name type="scientific">Candidatus Scalindua rubra</name>
    <dbReference type="NCBI Taxonomy" id="1872076"/>
    <lineage>
        <taxon>Bacteria</taxon>
        <taxon>Pseudomonadati</taxon>
        <taxon>Planctomycetota</taxon>
        <taxon>Candidatus Brocadiia</taxon>
        <taxon>Candidatus Brocadiales</taxon>
        <taxon>Candidatus Scalinduaceae</taxon>
        <taxon>Candidatus Scalindua</taxon>
    </lineage>
</organism>
<gene>
    <name evidence="1" type="ORF">SCARUB_02194</name>
</gene>
<dbReference type="Proteomes" id="UP000094056">
    <property type="component" value="Unassembled WGS sequence"/>
</dbReference>
<comment type="caution">
    <text evidence="1">The sequence shown here is derived from an EMBL/GenBank/DDBJ whole genome shotgun (WGS) entry which is preliminary data.</text>
</comment>
<reference evidence="1 2" key="1">
    <citation type="submission" date="2016-07" db="EMBL/GenBank/DDBJ databases">
        <title>Draft genome of Scalindua rubra, obtained from a brine-seawater interface in the Red Sea, sheds light on salt adaptation in anammox bacteria.</title>
        <authorList>
            <person name="Speth D.R."/>
            <person name="Lagkouvardos I."/>
            <person name="Wang Y."/>
            <person name="Qian P.-Y."/>
            <person name="Dutilh B.E."/>
            <person name="Jetten M.S."/>
        </authorList>
    </citation>
    <scope>NUCLEOTIDE SEQUENCE [LARGE SCALE GENOMIC DNA]</scope>
    <source>
        <strain evidence="1">BSI-1</strain>
    </source>
</reference>
<dbReference type="EMBL" id="MAYW01000052">
    <property type="protein sequence ID" value="ODS32698.1"/>
    <property type="molecule type" value="Genomic_DNA"/>
</dbReference>
<proteinExistence type="predicted"/>
<name>A0A1E3XAR7_9BACT</name>